<evidence type="ECO:0000256" key="1">
    <source>
        <dbReference type="ARBA" id="ARBA00022448"/>
    </source>
</evidence>
<keyword evidence="3" id="KW-0249">Electron transport</keyword>
<dbReference type="PROSITE" id="PS00194">
    <property type="entry name" value="THIOREDOXIN_1"/>
    <property type="match status" value="1"/>
</dbReference>
<keyword evidence="4 10" id="KW-1015">Disulfide bond</keyword>
<dbReference type="InterPro" id="IPR005746">
    <property type="entry name" value="Thioredoxin"/>
</dbReference>
<evidence type="ECO:0000256" key="3">
    <source>
        <dbReference type="ARBA" id="ARBA00022982"/>
    </source>
</evidence>
<dbReference type="Gene3D" id="3.40.30.10">
    <property type="entry name" value="Glutaredoxin"/>
    <property type="match status" value="1"/>
</dbReference>
<sequence length="110" mass="12481">MSSQILNLSTDSFDQYVSKDSNIVLLDIWAEWCGPCKQLSPILDEVAELYLDEVKVYKVNADQNQDITEKLKVRGLPTLLVMVNGEEKERILGLTSKTRICQVLDQHLEG</sequence>
<evidence type="ECO:0000313" key="12">
    <source>
        <dbReference type="EMBL" id="OUY05886.1"/>
    </source>
</evidence>
<protein>
    <recommendedName>
        <fullName evidence="7 8">Thioredoxin</fullName>
    </recommendedName>
</protein>
<comment type="similarity">
    <text evidence="6">Belongs to the thioredoxin family. Plant M-type subfamily.</text>
</comment>
<evidence type="ECO:0000256" key="7">
    <source>
        <dbReference type="NCBIfam" id="TIGR01068"/>
    </source>
</evidence>
<feature type="site" description="Deprotonates C-terminal active site Cys" evidence="9">
    <location>
        <position position="27"/>
    </location>
</feature>
<dbReference type="RefSeq" id="WP_087621442.1">
    <property type="nucleotide sequence ID" value="NZ_JAKVJF010000018.1"/>
</dbReference>
<name>A0A1Z9YUH9_9GAMM</name>
<keyword evidence="13" id="KW-1185">Reference proteome</keyword>
<feature type="disulfide bond" description="Redox-active" evidence="10">
    <location>
        <begin position="33"/>
        <end position="36"/>
    </location>
</feature>
<dbReference type="PANTHER" id="PTHR45663">
    <property type="entry name" value="GEO12009P1"/>
    <property type="match status" value="1"/>
</dbReference>
<feature type="active site" description="Nucleophile" evidence="9">
    <location>
        <position position="33"/>
    </location>
</feature>
<dbReference type="GO" id="GO:0005737">
    <property type="term" value="C:cytoplasm"/>
    <property type="evidence" value="ECO:0007669"/>
    <property type="project" value="TreeGrafter"/>
</dbReference>
<dbReference type="EMBL" id="NEXX01000006">
    <property type="protein sequence ID" value="OUY05886.1"/>
    <property type="molecule type" value="Genomic_DNA"/>
</dbReference>
<dbReference type="Pfam" id="PF00085">
    <property type="entry name" value="Thioredoxin"/>
    <property type="match status" value="1"/>
</dbReference>
<keyword evidence="5 10" id="KW-0676">Redox-active center</keyword>
<proteinExistence type="inferred from homology"/>
<gene>
    <name evidence="12" type="ORF">CAP51_14290</name>
</gene>
<dbReference type="PROSITE" id="PS51352">
    <property type="entry name" value="THIOREDOXIN_2"/>
    <property type="match status" value="1"/>
</dbReference>
<evidence type="ECO:0000256" key="9">
    <source>
        <dbReference type="PIRSR" id="PIRSR000077-1"/>
    </source>
</evidence>
<dbReference type="PANTHER" id="PTHR45663:SF42">
    <property type="entry name" value="THIOREDOXIN M5, CHLOROPLASTIC"/>
    <property type="match status" value="1"/>
</dbReference>
<dbReference type="Proteomes" id="UP000196536">
    <property type="component" value="Unassembled WGS sequence"/>
</dbReference>
<dbReference type="PRINTS" id="PR00421">
    <property type="entry name" value="THIOREDOXIN"/>
</dbReference>
<dbReference type="OrthoDB" id="9790390at2"/>
<dbReference type="InterPro" id="IPR013766">
    <property type="entry name" value="Thioredoxin_domain"/>
</dbReference>
<keyword evidence="1" id="KW-0813">Transport</keyword>
<feature type="domain" description="Thioredoxin" evidence="11">
    <location>
        <begin position="1"/>
        <end position="109"/>
    </location>
</feature>
<keyword evidence="2" id="KW-0809">Transit peptide</keyword>
<evidence type="ECO:0000256" key="4">
    <source>
        <dbReference type="ARBA" id="ARBA00023157"/>
    </source>
</evidence>
<evidence type="ECO:0000259" key="11">
    <source>
        <dbReference type="PROSITE" id="PS51352"/>
    </source>
</evidence>
<dbReference type="SUPFAM" id="SSF52833">
    <property type="entry name" value="Thioredoxin-like"/>
    <property type="match status" value="1"/>
</dbReference>
<evidence type="ECO:0000256" key="5">
    <source>
        <dbReference type="ARBA" id="ARBA00023284"/>
    </source>
</evidence>
<organism evidence="12 13">
    <name type="scientific">Acinetobacter populi</name>
    <dbReference type="NCBI Taxonomy" id="1582270"/>
    <lineage>
        <taxon>Bacteria</taxon>
        <taxon>Pseudomonadati</taxon>
        <taxon>Pseudomonadota</taxon>
        <taxon>Gammaproteobacteria</taxon>
        <taxon>Moraxellales</taxon>
        <taxon>Moraxellaceae</taxon>
        <taxon>Acinetobacter</taxon>
    </lineage>
</organism>
<dbReference type="NCBIfam" id="TIGR01068">
    <property type="entry name" value="thioredoxin"/>
    <property type="match status" value="1"/>
</dbReference>
<feature type="active site" description="Nucleophile" evidence="9">
    <location>
        <position position="36"/>
    </location>
</feature>
<feature type="site" description="Contributes to redox potential value" evidence="9">
    <location>
        <position position="34"/>
    </location>
</feature>
<dbReference type="GO" id="GO:0015035">
    <property type="term" value="F:protein-disulfide reductase activity"/>
    <property type="evidence" value="ECO:0007669"/>
    <property type="project" value="UniProtKB-UniRule"/>
</dbReference>
<evidence type="ECO:0000256" key="10">
    <source>
        <dbReference type="PIRSR" id="PIRSR000077-4"/>
    </source>
</evidence>
<feature type="site" description="Contributes to redox potential value" evidence="9">
    <location>
        <position position="35"/>
    </location>
</feature>
<dbReference type="AlphaFoldDB" id="A0A1Z9YUH9"/>
<accession>A0A1Z9YUH9</accession>
<reference evidence="12 13" key="1">
    <citation type="submission" date="2017-05" db="EMBL/GenBank/DDBJ databases">
        <title>Acinetobacter populi ANC 5415 (= PBJ7), whole genome shotgun sequencing project.</title>
        <authorList>
            <person name="Nemec A."/>
            <person name="Radolfova-Krizova L."/>
        </authorList>
    </citation>
    <scope>NUCLEOTIDE SEQUENCE [LARGE SCALE GENOMIC DNA]</scope>
    <source>
        <strain evidence="12 13">PBJ7</strain>
    </source>
</reference>
<dbReference type="PIRSF" id="PIRSF000077">
    <property type="entry name" value="Thioredoxin"/>
    <property type="match status" value="1"/>
</dbReference>
<evidence type="ECO:0000256" key="6">
    <source>
        <dbReference type="ARBA" id="ARBA00038056"/>
    </source>
</evidence>
<dbReference type="FunFam" id="3.40.30.10:FF:000001">
    <property type="entry name" value="Thioredoxin"/>
    <property type="match status" value="1"/>
</dbReference>
<dbReference type="CDD" id="cd02947">
    <property type="entry name" value="TRX_family"/>
    <property type="match status" value="1"/>
</dbReference>
<dbReference type="InterPro" id="IPR036249">
    <property type="entry name" value="Thioredoxin-like_sf"/>
</dbReference>
<evidence type="ECO:0000256" key="2">
    <source>
        <dbReference type="ARBA" id="ARBA00022946"/>
    </source>
</evidence>
<evidence type="ECO:0000256" key="8">
    <source>
        <dbReference type="PIRNR" id="PIRNR000077"/>
    </source>
</evidence>
<comment type="caution">
    <text evidence="12">The sequence shown here is derived from an EMBL/GenBank/DDBJ whole genome shotgun (WGS) entry which is preliminary data.</text>
</comment>
<evidence type="ECO:0000313" key="13">
    <source>
        <dbReference type="Proteomes" id="UP000196536"/>
    </source>
</evidence>
<dbReference type="InterPro" id="IPR017937">
    <property type="entry name" value="Thioredoxin_CS"/>
</dbReference>